<keyword evidence="2" id="KW-1185">Reference proteome</keyword>
<gene>
    <name evidence="1" type="ORF">HYC85_005514</name>
</gene>
<comment type="caution">
    <text evidence="1">The sequence shown here is derived from an EMBL/GenBank/DDBJ whole genome shotgun (WGS) entry which is preliminary data.</text>
</comment>
<sequence>MKLASLNPRIDFNIDSFFMKELPAYVTSFPAAAAPSGMANLAYLQFIQAQQVPQAAQTTTSSSMPAPNCLMHYFSLQQDQTQPISTWGTDLHTLRNAEFQLCLREYIWFCRHQSWIATDFQYINQQVFFKNFNITCFHCSPFCSSLLPPILHIYMSICIYCGNICNNMNVCKNSLVSCKPLCDYHRLCVKFVIACKGRRGPHPKCH</sequence>
<reference evidence="1 2" key="2">
    <citation type="submission" date="2020-07" db="EMBL/GenBank/DDBJ databases">
        <title>Genome assembly of wild tea tree DASZ reveals pedigree and selection history of tea varieties.</title>
        <authorList>
            <person name="Zhang W."/>
        </authorList>
    </citation>
    <scope>NUCLEOTIDE SEQUENCE [LARGE SCALE GENOMIC DNA]</scope>
    <source>
        <strain evidence="2">cv. G240</strain>
        <tissue evidence="1">Leaf</tissue>
    </source>
</reference>
<reference evidence="2" key="1">
    <citation type="journal article" date="2020" name="Nat. Commun.">
        <title>Genome assembly of wild tea tree DASZ reveals pedigree and selection history of tea varieties.</title>
        <authorList>
            <person name="Zhang W."/>
            <person name="Zhang Y."/>
            <person name="Qiu H."/>
            <person name="Guo Y."/>
            <person name="Wan H."/>
            <person name="Zhang X."/>
            <person name="Scossa F."/>
            <person name="Alseekh S."/>
            <person name="Zhang Q."/>
            <person name="Wang P."/>
            <person name="Xu L."/>
            <person name="Schmidt M.H."/>
            <person name="Jia X."/>
            <person name="Li D."/>
            <person name="Zhu A."/>
            <person name="Guo F."/>
            <person name="Chen W."/>
            <person name="Ni D."/>
            <person name="Usadel B."/>
            <person name="Fernie A.R."/>
            <person name="Wen W."/>
        </authorList>
    </citation>
    <scope>NUCLEOTIDE SEQUENCE [LARGE SCALE GENOMIC DNA]</scope>
    <source>
        <strain evidence="2">cv. G240</strain>
    </source>
</reference>
<dbReference type="EMBL" id="JACBKZ010000002">
    <property type="protein sequence ID" value="KAF5958289.1"/>
    <property type="molecule type" value="Genomic_DNA"/>
</dbReference>
<proteinExistence type="predicted"/>
<dbReference type="AlphaFoldDB" id="A0A7J7I047"/>
<accession>A0A7J7I047</accession>
<evidence type="ECO:0000313" key="1">
    <source>
        <dbReference type="EMBL" id="KAF5958289.1"/>
    </source>
</evidence>
<evidence type="ECO:0000313" key="2">
    <source>
        <dbReference type="Proteomes" id="UP000593564"/>
    </source>
</evidence>
<organism evidence="1 2">
    <name type="scientific">Camellia sinensis</name>
    <name type="common">Tea plant</name>
    <name type="synonym">Thea sinensis</name>
    <dbReference type="NCBI Taxonomy" id="4442"/>
    <lineage>
        <taxon>Eukaryota</taxon>
        <taxon>Viridiplantae</taxon>
        <taxon>Streptophyta</taxon>
        <taxon>Embryophyta</taxon>
        <taxon>Tracheophyta</taxon>
        <taxon>Spermatophyta</taxon>
        <taxon>Magnoliopsida</taxon>
        <taxon>eudicotyledons</taxon>
        <taxon>Gunneridae</taxon>
        <taxon>Pentapetalae</taxon>
        <taxon>asterids</taxon>
        <taxon>Ericales</taxon>
        <taxon>Theaceae</taxon>
        <taxon>Camellia</taxon>
    </lineage>
</organism>
<name>A0A7J7I047_CAMSI</name>
<dbReference type="Proteomes" id="UP000593564">
    <property type="component" value="Unassembled WGS sequence"/>
</dbReference>
<protein>
    <submittedName>
        <fullName evidence="1">Uncharacterized protein</fullName>
    </submittedName>
</protein>